<accession>A0A917HLH4</accession>
<feature type="region of interest" description="Disordered" evidence="1">
    <location>
        <begin position="1"/>
        <end position="20"/>
    </location>
</feature>
<evidence type="ECO:0000259" key="2">
    <source>
        <dbReference type="Pfam" id="PF22882"/>
    </source>
</evidence>
<dbReference type="Proteomes" id="UP000600247">
    <property type="component" value="Unassembled WGS sequence"/>
</dbReference>
<proteinExistence type="predicted"/>
<protein>
    <recommendedName>
        <fullName evidence="2">GT-D fold-like domain-containing protein</fullName>
    </recommendedName>
</protein>
<keyword evidence="4" id="KW-1185">Reference proteome</keyword>
<gene>
    <name evidence="3" type="ORF">GCM10010918_46240</name>
</gene>
<sequence length="325" mass="34624">MRRSKQPLQPDGRYYDEGYDSGHTAGFGHGFETGLVKGGESTAASPNKEEGFQQGYKKGVTDGRYDGGEAIVDRLMPPHCILPDTPLDAIIAAGIAAHQERFVRLMSVEQVADRIALALDQQTPLSVVRLGDGELLAMAQETVMPVEAVRQEGGFLSYAGIEVPNLAVRDQLREAVRRADIVGIPVLRQPNYQLLAGSVLQAHGIDIRSRPFADSLVNYGLYKGGYLQRLLQGRRVLLIGNKADALSSALSGYGVTVAGVVTPVNGVGDASRAAAEAQHHAFDLALVSAGISAVLIAEELARITGKVVIDFGHMADSIIKGEAPF</sequence>
<feature type="domain" description="GT-D fold-like" evidence="2">
    <location>
        <begin position="107"/>
        <end position="318"/>
    </location>
</feature>
<dbReference type="EMBL" id="BMHY01000011">
    <property type="protein sequence ID" value="GGG83379.1"/>
    <property type="molecule type" value="Genomic_DNA"/>
</dbReference>
<reference evidence="3 4" key="1">
    <citation type="journal article" date="2014" name="Int. J. Syst. Evol. Microbiol.">
        <title>Complete genome sequence of Corynebacterium casei LMG S-19264T (=DSM 44701T), isolated from a smear-ripened cheese.</title>
        <authorList>
            <consortium name="US DOE Joint Genome Institute (JGI-PGF)"/>
            <person name="Walter F."/>
            <person name="Albersmeier A."/>
            <person name="Kalinowski J."/>
            <person name="Ruckert C."/>
        </authorList>
    </citation>
    <scope>NUCLEOTIDE SEQUENCE [LARGE SCALE GENOMIC DNA]</scope>
    <source>
        <strain evidence="3 4">CGMCC 1.15286</strain>
    </source>
</reference>
<comment type="caution">
    <text evidence="3">The sequence shown here is derived from an EMBL/GenBank/DDBJ whole genome shotgun (WGS) entry which is preliminary data.</text>
</comment>
<dbReference type="InterPro" id="IPR049785">
    <property type="entry name" value="GT-D-like_firm"/>
</dbReference>
<dbReference type="NCBIfam" id="NF040628">
    <property type="entry name" value="GT-D_rel"/>
    <property type="match status" value="1"/>
</dbReference>
<dbReference type="AlphaFoldDB" id="A0A917HLH4"/>
<evidence type="ECO:0000313" key="3">
    <source>
        <dbReference type="EMBL" id="GGG83379.1"/>
    </source>
</evidence>
<evidence type="ECO:0000313" key="4">
    <source>
        <dbReference type="Proteomes" id="UP000600247"/>
    </source>
</evidence>
<evidence type="ECO:0000256" key="1">
    <source>
        <dbReference type="SAM" id="MobiDB-lite"/>
    </source>
</evidence>
<name>A0A917HLH4_9BACL</name>
<dbReference type="InterPro" id="IPR055171">
    <property type="entry name" value="GT-D-like"/>
</dbReference>
<dbReference type="Pfam" id="PF22882">
    <property type="entry name" value="GT-D-like"/>
    <property type="match status" value="1"/>
</dbReference>
<organism evidence="3 4">
    <name type="scientific">Paenibacillus radicis</name>
    <name type="common">ex Gao et al. 2016</name>
    <dbReference type="NCBI Taxonomy" id="1737354"/>
    <lineage>
        <taxon>Bacteria</taxon>
        <taxon>Bacillati</taxon>
        <taxon>Bacillota</taxon>
        <taxon>Bacilli</taxon>
        <taxon>Bacillales</taxon>
        <taxon>Paenibacillaceae</taxon>
        <taxon>Paenibacillus</taxon>
    </lineage>
</organism>
<feature type="region of interest" description="Disordered" evidence="1">
    <location>
        <begin position="37"/>
        <end position="59"/>
    </location>
</feature>